<reference evidence="2" key="1">
    <citation type="submission" date="2023-05" db="EMBL/GenBank/DDBJ databases">
        <title>Mariniplasma microaerophilum sp. nov., a novel anaerobic mollicute isolated from terrestrial mud volcano, Taman Peninsula, Russia.</title>
        <authorList>
            <person name="Khomyakova M.A."/>
            <person name="Merkel A.Y."/>
            <person name="Slobodkin A.I."/>
        </authorList>
    </citation>
    <scope>NUCLEOTIDE SEQUENCE</scope>
    <source>
        <strain evidence="2">M4Ah</strain>
    </source>
</reference>
<proteinExistence type="predicted"/>
<dbReference type="PROSITE" id="PS50994">
    <property type="entry name" value="INTEGRASE"/>
    <property type="match status" value="1"/>
</dbReference>
<dbReference type="AlphaFoldDB" id="A0AAW6U2H8"/>
<feature type="domain" description="Integrase catalytic" evidence="1">
    <location>
        <begin position="124"/>
        <end position="293"/>
    </location>
</feature>
<dbReference type="Pfam" id="PF13333">
    <property type="entry name" value="rve_2"/>
    <property type="match status" value="1"/>
</dbReference>
<dbReference type="EMBL" id="JASCXW010000001">
    <property type="protein sequence ID" value="MDI6452087.1"/>
    <property type="molecule type" value="Genomic_DNA"/>
</dbReference>
<accession>A0AAW6U2H8</accession>
<dbReference type="InterPro" id="IPR036397">
    <property type="entry name" value="RNaseH_sf"/>
</dbReference>
<dbReference type="InterPro" id="IPR048020">
    <property type="entry name" value="Transpos_IS3"/>
</dbReference>
<protein>
    <submittedName>
        <fullName evidence="2">IS3 family transposase</fullName>
    </submittedName>
</protein>
<evidence type="ECO:0000313" key="2">
    <source>
        <dbReference type="EMBL" id="MDI6452087.1"/>
    </source>
</evidence>
<dbReference type="NCBIfam" id="NF033516">
    <property type="entry name" value="transpos_IS3"/>
    <property type="match status" value="1"/>
</dbReference>
<dbReference type="GO" id="GO:0003676">
    <property type="term" value="F:nucleic acid binding"/>
    <property type="evidence" value="ECO:0007669"/>
    <property type="project" value="InterPro"/>
</dbReference>
<sequence>MNDEYSLVHKFRSKFYINELCRYIGVTRSGYYRWLSRKSHKTQRQETKDYLKSIIMNYHDMYPAKGYRAIKKDIFTDTGWIVSYYLMYQCFKELGISSKARRKAFRRPKGISDKYPNIIKGDWSTKGPFEKVCSDTTMIIHKGVKYDWNYHVDVYNNEIVGSDVASYKHCNGVMNHLRSLKDFLRIKESRGYKDKHTILHSDQGIVYASSKFEKTHKTYPITRSMSRAATPTDNPVIESLNGWIKAELKHNLKIHDFTDIKTAIELYINYFNNNRPAWKLDYLTPVEYRTIEGFK</sequence>
<dbReference type="PANTHER" id="PTHR46889:SF5">
    <property type="entry name" value="INTEGRASE PROTEIN"/>
    <property type="match status" value="1"/>
</dbReference>
<name>A0AAW6U2H8_9MOLU</name>
<dbReference type="Proteomes" id="UP001431532">
    <property type="component" value="Unassembled WGS sequence"/>
</dbReference>
<gene>
    <name evidence="2" type="ORF">QJ521_00800</name>
</gene>
<evidence type="ECO:0000313" key="3">
    <source>
        <dbReference type="Proteomes" id="UP001431532"/>
    </source>
</evidence>
<dbReference type="InterPro" id="IPR050900">
    <property type="entry name" value="Transposase_IS3/IS150/IS904"/>
</dbReference>
<keyword evidence="3" id="KW-1185">Reference proteome</keyword>
<comment type="caution">
    <text evidence="2">The sequence shown here is derived from an EMBL/GenBank/DDBJ whole genome shotgun (WGS) entry which is preliminary data.</text>
</comment>
<organism evidence="2 3">
    <name type="scientific">Peloplasma aerotolerans</name>
    <dbReference type="NCBI Taxonomy" id="3044389"/>
    <lineage>
        <taxon>Bacteria</taxon>
        <taxon>Bacillati</taxon>
        <taxon>Mycoplasmatota</taxon>
        <taxon>Mollicutes</taxon>
        <taxon>Acholeplasmatales</taxon>
        <taxon>Acholeplasmataceae</taxon>
        <taxon>Peloplasma</taxon>
    </lineage>
</organism>
<dbReference type="InterPro" id="IPR001584">
    <property type="entry name" value="Integrase_cat-core"/>
</dbReference>
<evidence type="ECO:0000259" key="1">
    <source>
        <dbReference type="PROSITE" id="PS50994"/>
    </source>
</evidence>
<dbReference type="PANTHER" id="PTHR46889">
    <property type="entry name" value="TRANSPOSASE INSF FOR INSERTION SEQUENCE IS3B-RELATED"/>
    <property type="match status" value="1"/>
</dbReference>
<dbReference type="InterPro" id="IPR012337">
    <property type="entry name" value="RNaseH-like_sf"/>
</dbReference>
<dbReference type="RefSeq" id="WP_282838489.1">
    <property type="nucleotide sequence ID" value="NZ_JASCXW010000001.1"/>
</dbReference>
<dbReference type="GO" id="GO:0015074">
    <property type="term" value="P:DNA integration"/>
    <property type="evidence" value="ECO:0007669"/>
    <property type="project" value="InterPro"/>
</dbReference>
<dbReference type="Gene3D" id="3.30.420.10">
    <property type="entry name" value="Ribonuclease H-like superfamily/Ribonuclease H"/>
    <property type="match status" value="1"/>
</dbReference>
<dbReference type="SUPFAM" id="SSF53098">
    <property type="entry name" value="Ribonuclease H-like"/>
    <property type="match status" value="1"/>
</dbReference>